<keyword evidence="8" id="KW-0807">Transducer</keyword>
<evidence type="ECO:0000259" key="10">
    <source>
        <dbReference type="PROSITE" id="PS50262"/>
    </source>
</evidence>
<dbReference type="Gene3D" id="1.20.1070.10">
    <property type="entry name" value="Rhodopsin 7-helix transmembrane proteins"/>
    <property type="match status" value="1"/>
</dbReference>
<dbReference type="AlphaFoldDB" id="G0MPE9"/>
<evidence type="ECO:0000256" key="9">
    <source>
        <dbReference type="SAM" id="Phobius"/>
    </source>
</evidence>
<keyword evidence="3 9" id="KW-0812">Transmembrane</keyword>
<evidence type="ECO:0000256" key="1">
    <source>
        <dbReference type="ARBA" id="ARBA00004651"/>
    </source>
</evidence>
<name>G0MPE9_CAEBE</name>
<proteinExistence type="predicted"/>
<keyword evidence="6 9" id="KW-0472">Membrane</keyword>
<dbReference type="SUPFAM" id="SSF81321">
    <property type="entry name" value="Family A G protein-coupled receptor-like"/>
    <property type="match status" value="1"/>
</dbReference>
<keyword evidence="12" id="KW-1185">Reference proteome</keyword>
<dbReference type="EMBL" id="GL379805">
    <property type="protein sequence ID" value="EGT39795.1"/>
    <property type="molecule type" value="Genomic_DNA"/>
</dbReference>
<dbReference type="GO" id="GO:0005886">
    <property type="term" value="C:plasma membrane"/>
    <property type="evidence" value="ECO:0007669"/>
    <property type="project" value="UniProtKB-SubCell"/>
</dbReference>
<keyword evidence="7" id="KW-0675">Receptor</keyword>
<gene>
    <name evidence="11" type="ORF">CAEBREN_04042</name>
</gene>
<feature type="transmembrane region" description="Helical" evidence="9">
    <location>
        <begin position="12"/>
        <end position="33"/>
    </location>
</feature>
<dbReference type="Proteomes" id="UP000008068">
    <property type="component" value="Unassembled WGS sequence"/>
</dbReference>
<dbReference type="OMA" id="ALANCYC"/>
<dbReference type="GO" id="GO:0004930">
    <property type="term" value="F:G protein-coupled receptor activity"/>
    <property type="evidence" value="ECO:0007669"/>
    <property type="project" value="UniProtKB-KW"/>
</dbReference>
<dbReference type="OrthoDB" id="5846318at2759"/>
<dbReference type="PANTHER" id="PTHR37441:SF6">
    <property type="entry name" value="G-PROTEIN COUPLED RECEPTORS FAMILY 1 PROFILE DOMAIN-CONTAINING PROTEIN"/>
    <property type="match status" value="1"/>
</dbReference>
<protein>
    <recommendedName>
        <fullName evidence="10">G-protein coupled receptors family 1 profile domain-containing protein</fullName>
    </recommendedName>
</protein>
<evidence type="ECO:0000313" key="11">
    <source>
        <dbReference type="EMBL" id="EGT39795.1"/>
    </source>
</evidence>
<evidence type="ECO:0000256" key="7">
    <source>
        <dbReference type="ARBA" id="ARBA00023170"/>
    </source>
</evidence>
<evidence type="ECO:0000256" key="8">
    <source>
        <dbReference type="ARBA" id="ARBA00023224"/>
    </source>
</evidence>
<reference evidence="12" key="1">
    <citation type="submission" date="2011-07" db="EMBL/GenBank/DDBJ databases">
        <authorList>
            <consortium name="Caenorhabditis brenneri Sequencing and Analysis Consortium"/>
            <person name="Wilson R.K."/>
        </authorList>
    </citation>
    <scope>NUCLEOTIDE SEQUENCE [LARGE SCALE GENOMIC DNA]</scope>
    <source>
        <strain evidence="12">PB2801</strain>
    </source>
</reference>
<evidence type="ECO:0000256" key="3">
    <source>
        <dbReference type="ARBA" id="ARBA00022692"/>
    </source>
</evidence>
<evidence type="ECO:0000256" key="6">
    <source>
        <dbReference type="ARBA" id="ARBA00023136"/>
    </source>
</evidence>
<feature type="transmembrane region" description="Helical" evidence="9">
    <location>
        <begin position="247"/>
        <end position="271"/>
    </location>
</feature>
<accession>G0MPE9</accession>
<feature type="transmembrane region" description="Helical" evidence="9">
    <location>
        <begin position="202"/>
        <end position="223"/>
    </location>
</feature>
<feature type="transmembrane region" description="Helical" evidence="9">
    <location>
        <begin position="90"/>
        <end position="111"/>
    </location>
</feature>
<comment type="subcellular location">
    <subcellularLocation>
        <location evidence="1">Cell membrane</location>
        <topology evidence="1">Multi-pass membrane protein</topology>
    </subcellularLocation>
</comment>
<keyword evidence="4 9" id="KW-1133">Transmembrane helix</keyword>
<feature type="domain" description="G-protein coupled receptors family 1 profile" evidence="10">
    <location>
        <begin position="1"/>
        <end position="223"/>
    </location>
</feature>
<evidence type="ECO:0000256" key="4">
    <source>
        <dbReference type="ARBA" id="ARBA00022989"/>
    </source>
</evidence>
<feature type="transmembrane region" description="Helical" evidence="9">
    <location>
        <begin position="45"/>
        <end position="78"/>
    </location>
</feature>
<evidence type="ECO:0000313" key="12">
    <source>
        <dbReference type="Proteomes" id="UP000008068"/>
    </source>
</evidence>
<sequence length="302" mass="34149">MENESKKRYVFLVTRCLSCIFMVLSMILSVSVFEVLLTPSASNFFLFAILNIISTTAMFGLLGSYVGLAMLLYLGVMYPILFKTLITLRFVYTFVFLIYFFALLFSIPIGLFQAASQSPGFIQCDTKTCAPWVNLIECKLRVGEEFSKNLKIPVVVSAICLVFTIAILFFVFISLVRHNRKLERSNTLSSSASSMQRVRRRLGWAIIAVTCITVAQIIPYVYLINVDPHDVESCNGFYKADKFMREVIAGLLESLVWIFVFLVDPIANIICDKRVSERVKSQFGRLKDKLPNATLASTLVPR</sequence>
<keyword evidence="5" id="KW-0297">G-protein coupled receptor</keyword>
<dbReference type="PROSITE" id="PS50262">
    <property type="entry name" value="G_PROTEIN_RECEP_F1_2"/>
    <property type="match status" value="1"/>
</dbReference>
<dbReference type="InterPro" id="IPR040435">
    <property type="entry name" value="Put_GPCR_Chromadorea"/>
</dbReference>
<dbReference type="InParanoid" id="G0MPE9"/>
<dbReference type="FunCoup" id="G0MPE9">
    <property type="interactions" value="26"/>
</dbReference>
<dbReference type="HOGENOM" id="CLU_047461_0_0_1"/>
<dbReference type="InterPro" id="IPR017452">
    <property type="entry name" value="GPCR_Rhodpsn_7TM"/>
</dbReference>
<dbReference type="PANTHER" id="PTHR37441">
    <property type="entry name" value="PROTEIN CBG16518"/>
    <property type="match status" value="1"/>
</dbReference>
<evidence type="ECO:0000256" key="5">
    <source>
        <dbReference type="ARBA" id="ARBA00023040"/>
    </source>
</evidence>
<evidence type="ECO:0000256" key="2">
    <source>
        <dbReference type="ARBA" id="ARBA00022475"/>
    </source>
</evidence>
<organism evidence="12">
    <name type="scientific">Caenorhabditis brenneri</name>
    <name type="common">Nematode worm</name>
    <dbReference type="NCBI Taxonomy" id="135651"/>
    <lineage>
        <taxon>Eukaryota</taxon>
        <taxon>Metazoa</taxon>
        <taxon>Ecdysozoa</taxon>
        <taxon>Nematoda</taxon>
        <taxon>Chromadorea</taxon>
        <taxon>Rhabditida</taxon>
        <taxon>Rhabditina</taxon>
        <taxon>Rhabditomorpha</taxon>
        <taxon>Rhabditoidea</taxon>
        <taxon>Rhabditidae</taxon>
        <taxon>Peloderinae</taxon>
        <taxon>Caenorhabditis</taxon>
    </lineage>
</organism>
<dbReference type="STRING" id="135651.G0MPE9"/>
<dbReference type="eggNOG" id="ENOG502TFU0">
    <property type="taxonomic scope" value="Eukaryota"/>
</dbReference>
<keyword evidence="2" id="KW-1003">Cell membrane</keyword>
<feature type="transmembrane region" description="Helical" evidence="9">
    <location>
        <begin position="154"/>
        <end position="176"/>
    </location>
</feature>